<feature type="compositionally biased region" description="Basic and acidic residues" evidence="1">
    <location>
        <begin position="13"/>
        <end position="37"/>
    </location>
</feature>
<accession>A0A1H1CJU8</accession>
<keyword evidence="2" id="KW-0472">Membrane</keyword>
<dbReference type="Proteomes" id="UP000217103">
    <property type="component" value="Unassembled WGS sequence"/>
</dbReference>
<evidence type="ECO:0000256" key="2">
    <source>
        <dbReference type="SAM" id="Phobius"/>
    </source>
</evidence>
<sequence length="271" mass="27520">MAKSPGDGSVASHKPDVPVSEKTKDGQKVTTTRDDRPANPQVHAPGDRQAHNSGDQQTPPRGDGQASPQLASVDARPPASDNGTAGPTRPAPRPVSGSGGTSSPPPPGETAVLGGAAPGMMNGGGGVQVETPSSTTRPKKQSGSARGPRQAHLVLRRIEPWSAMKFSFVLSLVSFVILFVAVAVLYSVLSGLGVFESIVSTINSITNADAGSPGAIDASSWFDPVRILGFTALIGAIDVVLITALSTLGAVIYNLASSVVGGVEVTLTEAE</sequence>
<keyword evidence="2" id="KW-0812">Transmembrane</keyword>
<protein>
    <recommendedName>
        <fullName evidence="3">DUF3566 domain-containing protein</fullName>
    </recommendedName>
</protein>
<proteinExistence type="predicted"/>
<gene>
    <name evidence="4" type="ORF">SAMN04489764_1511</name>
</gene>
<evidence type="ECO:0000313" key="5">
    <source>
        <dbReference type="Proteomes" id="UP000217103"/>
    </source>
</evidence>
<dbReference type="Pfam" id="PF12089">
    <property type="entry name" value="DUF3566"/>
    <property type="match status" value="1"/>
</dbReference>
<dbReference type="InterPro" id="IPR021949">
    <property type="entry name" value="DUF3566_TM"/>
</dbReference>
<reference evidence="4 5" key="1">
    <citation type="submission" date="2016-10" db="EMBL/GenBank/DDBJ databases">
        <authorList>
            <person name="de Groot N.N."/>
        </authorList>
    </citation>
    <scope>NUCLEOTIDE SEQUENCE [LARGE SCALE GENOMIC DNA]</scope>
    <source>
        <strain evidence="4 5">DSM 43794</strain>
    </source>
</reference>
<name>A0A1H1CJU8_9ACTN</name>
<dbReference type="STRING" id="35622.SAMN04489764_1511"/>
<keyword evidence="2" id="KW-1133">Transmembrane helix</keyword>
<feature type="region of interest" description="Disordered" evidence="1">
    <location>
        <begin position="1"/>
        <end position="150"/>
    </location>
</feature>
<feature type="transmembrane region" description="Helical" evidence="2">
    <location>
        <begin position="166"/>
        <end position="189"/>
    </location>
</feature>
<feature type="transmembrane region" description="Helical" evidence="2">
    <location>
        <begin position="227"/>
        <end position="253"/>
    </location>
</feature>
<keyword evidence="5" id="KW-1185">Reference proteome</keyword>
<organism evidence="4 5">
    <name type="scientific">Thermostaphylospora chromogena</name>
    <dbReference type="NCBI Taxonomy" id="35622"/>
    <lineage>
        <taxon>Bacteria</taxon>
        <taxon>Bacillati</taxon>
        <taxon>Actinomycetota</taxon>
        <taxon>Actinomycetes</taxon>
        <taxon>Streptosporangiales</taxon>
        <taxon>Thermomonosporaceae</taxon>
        <taxon>Thermostaphylospora</taxon>
    </lineage>
</organism>
<evidence type="ECO:0000259" key="3">
    <source>
        <dbReference type="Pfam" id="PF12089"/>
    </source>
</evidence>
<dbReference type="AlphaFoldDB" id="A0A1H1CJU8"/>
<dbReference type="EMBL" id="FNKK01000002">
    <property type="protein sequence ID" value="SDQ64454.1"/>
    <property type="molecule type" value="Genomic_DNA"/>
</dbReference>
<evidence type="ECO:0000313" key="4">
    <source>
        <dbReference type="EMBL" id="SDQ64454.1"/>
    </source>
</evidence>
<feature type="compositionally biased region" description="Polar residues" evidence="1">
    <location>
        <begin position="130"/>
        <end position="144"/>
    </location>
</feature>
<evidence type="ECO:0000256" key="1">
    <source>
        <dbReference type="SAM" id="MobiDB-lite"/>
    </source>
</evidence>
<feature type="domain" description="DUF3566" evidence="3">
    <location>
        <begin position="148"/>
        <end position="269"/>
    </location>
</feature>